<gene>
    <name evidence="2" type="ORF">BJ212DRAFT_1267617</name>
</gene>
<dbReference type="RefSeq" id="XP_041195160.1">
    <property type="nucleotide sequence ID" value="XM_041330673.1"/>
</dbReference>
<keyword evidence="3" id="KW-1185">Reference proteome</keyword>
<dbReference type="AlphaFoldDB" id="A0A9P7JFM9"/>
<reference evidence="2" key="1">
    <citation type="journal article" date="2020" name="New Phytol.">
        <title>Comparative genomics reveals dynamic genome evolution in host specialist ectomycorrhizal fungi.</title>
        <authorList>
            <person name="Lofgren L.A."/>
            <person name="Nguyen N.H."/>
            <person name="Vilgalys R."/>
            <person name="Ruytinx J."/>
            <person name="Liao H.L."/>
            <person name="Branco S."/>
            <person name="Kuo A."/>
            <person name="LaButti K."/>
            <person name="Lipzen A."/>
            <person name="Andreopoulos W."/>
            <person name="Pangilinan J."/>
            <person name="Riley R."/>
            <person name="Hundley H."/>
            <person name="Na H."/>
            <person name="Barry K."/>
            <person name="Grigoriev I.V."/>
            <person name="Stajich J.E."/>
            <person name="Kennedy P.G."/>
        </authorList>
    </citation>
    <scope>NUCLEOTIDE SEQUENCE</scope>
    <source>
        <strain evidence="2">MN1</strain>
    </source>
</reference>
<dbReference type="Proteomes" id="UP000807769">
    <property type="component" value="Unassembled WGS sequence"/>
</dbReference>
<protein>
    <recommendedName>
        <fullName evidence="1">CxC5 like cysteine cluster associated with KDZ domain-containing protein</fullName>
    </recommendedName>
</protein>
<dbReference type="EMBL" id="JABBWG010000009">
    <property type="protein sequence ID" value="KAG1819625.1"/>
    <property type="molecule type" value="Genomic_DNA"/>
</dbReference>
<dbReference type="GeneID" id="64624690"/>
<accession>A0A9P7JFM9</accession>
<sequence>MSSFQLLIQQLEHSPDAITSNSLSSLFHFITIGTILKNDIILAEPSLAPIDDPLSVLPLAIARFLGAGCAISPAQGHHLDWYVLHQYLFLLLLISNELVPEAEHLLYPLSSYCLQLNCSCCAKGMMLNKAKQHYVVLFTLTSGPYTTKSVHLYCESCKIDYHYNYSVFEGEQTYYKDQPVNIQVTEHVYMVKEVIELFKTVIDLAWALATNCAWLYNLCLSYGVKFKLYVDYVWDSYVISSLLEDCKN</sequence>
<dbReference type="OrthoDB" id="2639189at2759"/>
<feature type="domain" description="CxC5 like cysteine cluster associated with KDZ" evidence="1">
    <location>
        <begin position="102"/>
        <end position="220"/>
    </location>
</feature>
<evidence type="ECO:0000313" key="3">
    <source>
        <dbReference type="Proteomes" id="UP000807769"/>
    </source>
</evidence>
<organism evidence="2 3">
    <name type="scientific">Suillus subaureus</name>
    <dbReference type="NCBI Taxonomy" id="48587"/>
    <lineage>
        <taxon>Eukaryota</taxon>
        <taxon>Fungi</taxon>
        <taxon>Dikarya</taxon>
        <taxon>Basidiomycota</taxon>
        <taxon>Agaricomycotina</taxon>
        <taxon>Agaricomycetes</taxon>
        <taxon>Agaricomycetidae</taxon>
        <taxon>Boletales</taxon>
        <taxon>Suillineae</taxon>
        <taxon>Suillaceae</taxon>
        <taxon>Suillus</taxon>
    </lineage>
</organism>
<dbReference type="InterPro" id="IPR041539">
    <property type="entry name" value="CxC5"/>
</dbReference>
<evidence type="ECO:0000313" key="2">
    <source>
        <dbReference type="EMBL" id="KAG1819625.1"/>
    </source>
</evidence>
<comment type="caution">
    <text evidence="2">The sequence shown here is derived from an EMBL/GenBank/DDBJ whole genome shotgun (WGS) entry which is preliminary data.</text>
</comment>
<proteinExistence type="predicted"/>
<dbReference type="Pfam" id="PF18718">
    <property type="entry name" value="CxC5"/>
    <property type="match status" value="1"/>
</dbReference>
<evidence type="ECO:0000259" key="1">
    <source>
        <dbReference type="Pfam" id="PF18718"/>
    </source>
</evidence>
<name>A0A9P7JFM9_9AGAM</name>